<dbReference type="PANTHER" id="PTHR36174:SF1">
    <property type="entry name" value="LIPID II:GLYCINE GLYCYLTRANSFERASE"/>
    <property type="match status" value="1"/>
</dbReference>
<dbReference type="PANTHER" id="PTHR36174">
    <property type="entry name" value="LIPID II:GLYCINE GLYCYLTRANSFERASE"/>
    <property type="match status" value="1"/>
</dbReference>
<evidence type="ECO:0000313" key="3">
    <source>
        <dbReference type="EMBL" id="PPI84702.1"/>
    </source>
</evidence>
<dbReference type="Proteomes" id="UP000239917">
    <property type="component" value="Unassembled WGS sequence"/>
</dbReference>
<name>A0A2S5ZBW5_9GAMM</name>
<dbReference type="InterPro" id="IPR010978">
    <property type="entry name" value="tRNA-bd_arm"/>
</dbReference>
<dbReference type="AlphaFoldDB" id="A0A2S5ZBW5"/>
<sequence length="439" mass="49609">MGSHREFPDAGQLKAQLERLRDRKGDLNRAIGAAKKTGANTDELINKLKTVSSEIKELQKTLKKQLTVDEQPKAWFPGTPDVPSPILDNPVAGEVRIVDAFACREFLAAANAYVRAHPAGSIWHSTGTTRFIEATSGHQTRYLCALDENNRVIGVLPLVRMKSRLFGDFIVSVPYFNYGGVLANHRKAADLLANNAVSWRDETGAAHVELRHAFDIGFKFPKRTDKLTFWLPLPEAKEDLWNSFRPKVRAQIRRGEREADEVVFGGEELLSQFYQVFARNMRDLGTPVYGKEFFSNLLRELGSGASLVVVKKNGRPVGCAFIAGQGGRLEIPWASTIREENYTGINMLMYWRILEYAIQNKYQIFDFGRCSRGAGTSRFKRQWGASEIPLFWDYALPEGKNLPELNPDNPKFRLLIAIWKRMPVWMSRLIGPGIVKNLP</sequence>
<comment type="caution">
    <text evidence="3">The sequence shown here is derived from an EMBL/GenBank/DDBJ whole genome shotgun (WGS) entry which is preliminary data.</text>
</comment>
<accession>A0A2S5ZBW5</accession>
<dbReference type="NCBIfam" id="TIGR03019">
    <property type="entry name" value="pepcterm_femAB"/>
    <property type="match status" value="1"/>
</dbReference>
<dbReference type="Gene3D" id="1.10.287.40">
    <property type="entry name" value="Serine-tRNA synthetase, tRNA binding domain"/>
    <property type="match status" value="1"/>
</dbReference>
<dbReference type="InterPro" id="IPR038740">
    <property type="entry name" value="BioF2-like_GNAT_dom"/>
</dbReference>
<evidence type="ECO:0000259" key="2">
    <source>
        <dbReference type="Pfam" id="PF13480"/>
    </source>
</evidence>
<evidence type="ECO:0000256" key="1">
    <source>
        <dbReference type="SAM" id="Coils"/>
    </source>
</evidence>
<feature type="domain" description="BioF2-like acetyltransferase" evidence="2">
    <location>
        <begin position="247"/>
        <end position="381"/>
    </location>
</feature>
<dbReference type="OrthoDB" id="9773932at2"/>
<dbReference type="InterPro" id="IPR050644">
    <property type="entry name" value="PG_Glycine_Bridge_Synth"/>
</dbReference>
<dbReference type="InterPro" id="IPR042103">
    <property type="entry name" value="SerRS_1_N_sf"/>
</dbReference>
<evidence type="ECO:0000313" key="4">
    <source>
        <dbReference type="Proteomes" id="UP000239917"/>
    </source>
</evidence>
<dbReference type="Pfam" id="PF13480">
    <property type="entry name" value="Acetyltransf_6"/>
    <property type="match status" value="1"/>
</dbReference>
<gene>
    <name evidence="3" type="ORF">KEHDKFFH_08345</name>
</gene>
<dbReference type="RefSeq" id="WP_104321484.1">
    <property type="nucleotide sequence ID" value="NZ_PSSX01000005.1"/>
</dbReference>
<dbReference type="InterPro" id="IPR016181">
    <property type="entry name" value="Acyl_CoA_acyltransferase"/>
</dbReference>
<dbReference type="SUPFAM" id="SSF46589">
    <property type="entry name" value="tRNA-binding arm"/>
    <property type="match status" value="1"/>
</dbReference>
<feature type="coiled-coil region" evidence="1">
    <location>
        <begin position="10"/>
        <end position="61"/>
    </location>
</feature>
<keyword evidence="1" id="KW-0175">Coiled coil</keyword>
<dbReference type="EMBL" id="PSSX01000005">
    <property type="protein sequence ID" value="PPI84702.1"/>
    <property type="molecule type" value="Genomic_DNA"/>
</dbReference>
<protein>
    <submittedName>
        <fullName evidence="3">FemAB family PEP-CTERM system-associated protein</fullName>
    </submittedName>
</protein>
<dbReference type="InterPro" id="IPR017469">
    <property type="entry name" value="PEP-CTERM_FemAB-rel"/>
</dbReference>
<dbReference type="SUPFAM" id="SSF55729">
    <property type="entry name" value="Acyl-CoA N-acyltransferases (Nat)"/>
    <property type="match status" value="1"/>
</dbReference>
<dbReference type="Gene3D" id="3.40.630.30">
    <property type="match status" value="1"/>
</dbReference>
<dbReference type="GO" id="GO:0000166">
    <property type="term" value="F:nucleotide binding"/>
    <property type="evidence" value="ECO:0007669"/>
    <property type="project" value="InterPro"/>
</dbReference>
<organism evidence="3 4">
    <name type="scientific">Marinobacter maroccanus</name>
    <dbReference type="NCBI Taxonomy" id="2055143"/>
    <lineage>
        <taxon>Bacteria</taxon>
        <taxon>Pseudomonadati</taxon>
        <taxon>Pseudomonadota</taxon>
        <taxon>Gammaproteobacteria</taxon>
        <taxon>Pseudomonadales</taxon>
        <taxon>Marinobacteraceae</taxon>
        <taxon>Marinobacter</taxon>
    </lineage>
</organism>
<keyword evidence="4" id="KW-1185">Reference proteome</keyword>
<reference evidence="3 4" key="1">
    <citation type="submission" date="2018-01" db="EMBL/GenBank/DDBJ databases">
        <title>Complete genome sequences of the type strains of Marinobacter flavimaris and Marinobacter maroccanus.</title>
        <authorList>
            <person name="Palau M."/>
            <person name="Boujida N."/>
            <person name="Manresa A."/>
            <person name="Minana-Galbis D."/>
        </authorList>
    </citation>
    <scope>NUCLEOTIDE SEQUENCE [LARGE SCALE GENOMIC DNA]</scope>
    <source>
        <strain evidence="3 4">N4</strain>
    </source>
</reference>
<proteinExistence type="predicted"/>